<dbReference type="GO" id="GO:0016887">
    <property type="term" value="F:ATP hydrolysis activity"/>
    <property type="evidence" value="ECO:0007669"/>
    <property type="project" value="InterPro"/>
</dbReference>
<comment type="similarity">
    <text evidence="1">Belongs to the DNA mismatch repair MutL/HexB family.</text>
</comment>
<dbReference type="InterPro" id="IPR036890">
    <property type="entry name" value="HATPase_C_sf"/>
</dbReference>
<keyword evidence="6" id="KW-1185">Reference proteome</keyword>
<evidence type="ECO:0000259" key="4">
    <source>
        <dbReference type="SMART" id="SM01340"/>
    </source>
</evidence>
<dbReference type="OrthoDB" id="10263226at2759"/>
<proteinExistence type="inferred from homology"/>
<dbReference type="GO" id="GO:0140664">
    <property type="term" value="F:ATP-dependent DNA damage sensor activity"/>
    <property type="evidence" value="ECO:0007669"/>
    <property type="project" value="InterPro"/>
</dbReference>
<dbReference type="SMART" id="SM01340">
    <property type="entry name" value="DNA_mis_repair"/>
    <property type="match status" value="1"/>
</dbReference>
<protein>
    <recommendedName>
        <fullName evidence="4">DNA mismatch repair protein S5 domain-containing protein</fullName>
    </recommendedName>
</protein>
<dbReference type="PANTHER" id="PTHR10073:SF54">
    <property type="entry name" value="PMS1 PROTEIN HOMOLOG 1"/>
    <property type="match status" value="1"/>
</dbReference>
<dbReference type="InterPro" id="IPR014762">
    <property type="entry name" value="DNA_mismatch_repair_CS"/>
</dbReference>
<dbReference type="Proteomes" id="UP000054107">
    <property type="component" value="Unassembled WGS sequence"/>
</dbReference>
<dbReference type="FunFam" id="3.30.565.10:FF:000017">
    <property type="entry name" value="PMS1 homolog 1, mismatch repair system component"/>
    <property type="match status" value="1"/>
</dbReference>
<organism evidence="5 6">
    <name type="scientific">Parasitella parasitica</name>
    <dbReference type="NCBI Taxonomy" id="35722"/>
    <lineage>
        <taxon>Eukaryota</taxon>
        <taxon>Fungi</taxon>
        <taxon>Fungi incertae sedis</taxon>
        <taxon>Mucoromycota</taxon>
        <taxon>Mucoromycotina</taxon>
        <taxon>Mucoromycetes</taxon>
        <taxon>Mucorales</taxon>
        <taxon>Mucorineae</taxon>
        <taxon>Mucoraceae</taxon>
        <taxon>Parasitella</taxon>
    </lineage>
</organism>
<dbReference type="PROSITE" id="PS00058">
    <property type="entry name" value="DNA_MISMATCH_REPAIR_1"/>
    <property type="match status" value="1"/>
</dbReference>
<evidence type="ECO:0000313" key="5">
    <source>
        <dbReference type="EMBL" id="CEP14772.1"/>
    </source>
</evidence>
<feature type="compositionally biased region" description="Low complexity" evidence="3">
    <location>
        <begin position="417"/>
        <end position="432"/>
    </location>
</feature>
<feature type="region of interest" description="Disordered" evidence="3">
    <location>
        <begin position="413"/>
        <end position="437"/>
    </location>
</feature>
<dbReference type="GO" id="GO:0005524">
    <property type="term" value="F:ATP binding"/>
    <property type="evidence" value="ECO:0007669"/>
    <property type="project" value="InterPro"/>
</dbReference>
<dbReference type="STRING" id="35722.A0A0B7NHB4"/>
<evidence type="ECO:0000256" key="2">
    <source>
        <dbReference type="ARBA" id="ARBA00022763"/>
    </source>
</evidence>
<feature type="domain" description="DNA mismatch repair protein S5" evidence="4">
    <location>
        <begin position="223"/>
        <end position="357"/>
    </location>
</feature>
<dbReference type="Pfam" id="PF13589">
    <property type="entry name" value="HATPase_c_3"/>
    <property type="match status" value="1"/>
</dbReference>
<dbReference type="InterPro" id="IPR014721">
    <property type="entry name" value="Ribsml_uS5_D2-typ_fold_subgr"/>
</dbReference>
<dbReference type="GO" id="GO:0030983">
    <property type="term" value="F:mismatched DNA binding"/>
    <property type="evidence" value="ECO:0007669"/>
    <property type="project" value="InterPro"/>
</dbReference>
<dbReference type="Gene3D" id="3.30.565.10">
    <property type="entry name" value="Histidine kinase-like ATPase, C-terminal domain"/>
    <property type="match status" value="1"/>
</dbReference>
<name>A0A0B7NHB4_9FUNG</name>
<dbReference type="GO" id="GO:0032389">
    <property type="term" value="C:MutLalpha complex"/>
    <property type="evidence" value="ECO:0007669"/>
    <property type="project" value="TreeGrafter"/>
</dbReference>
<dbReference type="InterPro" id="IPR020568">
    <property type="entry name" value="Ribosomal_Su5_D2-typ_SF"/>
</dbReference>
<evidence type="ECO:0000256" key="3">
    <source>
        <dbReference type="SAM" id="MobiDB-lite"/>
    </source>
</evidence>
<dbReference type="SUPFAM" id="SSF54211">
    <property type="entry name" value="Ribosomal protein S5 domain 2-like"/>
    <property type="match status" value="1"/>
</dbReference>
<evidence type="ECO:0000256" key="1">
    <source>
        <dbReference type="ARBA" id="ARBA00006082"/>
    </source>
</evidence>
<dbReference type="InterPro" id="IPR038973">
    <property type="entry name" value="MutL/Mlh/Pms-like"/>
</dbReference>
<dbReference type="PANTHER" id="PTHR10073">
    <property type="entry name" value="DNA MISMATCH REPAIR PROTEIN MLH, PMS, MUTL"/>
    <property type="match status" value="1"/>
</dbReference>
<evidence type="ECO:0000313" key="6">
    <source>
        <dbReference type="Proteomes" id="UP000054107"/>
    </source>
</evidence>
<keyword evidence="2" id="KW-0227">DNA damage</keyword>
<accession>A0A0B7NHB4</accession>
<dbReference type="InterPro" id="IPR013507">
    <property type="entry name" value="DNA_mismatch_S5_2-like"/>
</dbReference>
<dbReference type="Gene3D" id="3.30.230.10">
    <property type="match status" value="1"/>
</dbReference>
<dbReference type="EMBL" id="LN731702">
    <property type="protein sequence ID" value="CEP14772.1"/>
    <property type="molecule type" value="Genomic_DNA"/>
</dbReference>
<dbReference type="NCBIfam" id="TIGR00585">
    <property type="entry name" value="mutl"/>
    <property type="match status" value="1"/>
</dbReference>
<dbReference type="Pfam" id="PF01119">
    <property type="entry name" value="DNA_mis_repair"/>
    <property type="match status" value="1"/>
</dbReference>
<dbReference type="AlphaFoldDB" id="A0A0B7NHB4"/>
<reference evidence="5 6" key="1">
    <citation type="submission" date="2014-09" db="EMBL/GenBank/DDBJ databases">
        <authorList>
            <person name="Ellenberger Sabrina"/>
        </authorList>
    </citation>
    <scope>NUCLEOTIDE SEQUENCE [LARGE SCALE GENOMIC DNA]</scope>
    <source>
        <strain evidence="5 6">CBS 412.66</strain>
    </source>
</reference>
<dbReference type="CDD" id="cd16926">
    <property type="entry name" value="HATPase_MutL-MLH-PMS-like"/>
    <property type="match status" value="1"/>
</dbReference>
<dbReference type="InterPro" id="IPR002099">
    <property type="entry name" value="MutL/Mlh/PMS"/>
</dbReference>
<dbReference type="SUPFAM" id="SSF55874">
    <property type="entry name" value="ATPase domain of HSP90 chaperone/DNA topoisomerase II/histidine kinase"/>
    <property type="match status" value="1"/>
</dbReference>
<gene>
    <name evidence="5" type="primary">PARPA_08957.1 scaffold 35302</name>
</gene>
<sequence>MTIKVLDKTTIQHLHSGQVIVDLEAIVKELIENSLDANATSIEVVFINNGLESIQVKDDGDGIEENDRLCVAKRHYTSKLVKFDDLESISSYGFRGEALNSMCAISENAIIMTKTKEDVIGKQYDVDKEGFISNEKPTNSISKSGTNVTLYKPFYNLPVRRQLAKKNIPQSTRKFQDLIVQYALAHPNVRFSSHQARDTVGYIPNTGNNSWIKPATTSIEKTIGIIYGSQLANAVERFVETDIHHPTLTIDMILPKRNSDPSVIYKGGDRVFVYVNQRPINYVKSELKELVTSVRNRYRENVGLNENNRKNPFMYIDIQMSPDEYDVNIDPNKTTIYFQNKQLIFNLVDKILDTVYSNKIDSLFIKQTEKGLPNVANLEQKSDEELVISESPTVEKGITTECSVTTPEIVSPRIKGSAAPEPSVPRSPSSSVNMDHSWSFSMMSDDEEDDEPIDDVANVGTQQNKLERTTISAPAMDWQIDALSSVDGPVSTLPKTNNVSSSPAITIPENDDTTVAHDTFDTYLPTKTASIIPPFTIPQKRALLDDSSVNDDLKKHTTKRISSSYTSRHQQTQETSDIVEDFLVPPFQSMNAVSLNRLASSKLMACPKLTCTQQQTSSAVAQPLQRKTNAPASTIKPTTQLSLLQAFSHRARNSTKFSSPVPTPAPAPAINSSPQLNTSTLNKSFEIQCNFNEIKANYSHFKKQHDKTYQASVGEYLMVSCRQKSLNIEANARLISTTTINGLSFYSLGNASELGVVRLKAMNIDVIYNQLWKDHKIICKKTLDRPVQIQFREEDPLCAALLTLDTKEVVVEDDLHGNKQVPYYEIIEDCIVWNGFKARWRKDYNSHNLIIQFTSIYSLESGYNSADFREILRLLDESKSFVRPKKICDYLWSLAEKMYEQDENRNMPDLQEMLQSLRWKRDEIAEDLIWELGISTNGHLLACKLTDSSL</sequence>
<dbReference type="GO" id="GO:0006298">
    <property type="term" value="P:mismatch repair"/>
    <property type="evidence" value="ECO:0007669"/>
    <property type="project" value="InterPro"/>
</dbReference>
<feature type="region of interest" description="Disordered" evidence="3">
    <location>
        <begin position="654"/>
        <end position="675"/>
    </location>
</feature>